<evidence type="ECO:0000313" key="12">
    <source>
        <dbReference type="EnsemblMetazoa" id="LLOJ006937-PA"/>
    </source>
</evidence>
<keyword evidence="7" id="KW-0131">Cell cycle</keyword>
<dbReference type="InterPro" id="IPR002719">
    <property type="entry name" value="RB_B"/>
</dbReference>
<dbReference type="Gene3D" id="1.10.472.140">
    <property type="match status" value="1"/>
</dbReference>
<dbReference type="VEuPathDB" id="VectorBase:LLONM1_004336"/>
<dbReference type="Pfam" id="PF01857">
    <property type="entry name" value="RB_B"/>
    <property type="match status" value="2"/>
</dbReference>
<evidence type="ECO:0000313" key="13">
    <source>
        <dbReference type="Proteomes" id="UP000092461"/>
    </source>
</evidence>
<dbReference type="InterPro" id="IPR024599">
    <property type="entry name" value="RB_N"/>
</dbReference>
<evidence type="ECO:0000256" key="3">
    <source>
        <dbReference type="ARBA" id="ARBA00022491"/>
    </source>
</evidence>
<proteinExistence type="inferred from homology"/>
<dbReference type="EMBL" id="GITU01007674">
    <property type="protein sequence ID" value="MBC1176377.1"/>
    <property type="molecule type" value="Transcribed_RNA"/>
</dbReference>
<evidence type="ECO:0000256" key="5">
    <source>
        <dbReference type="ARBA" id="ARBA00023163"/>
    </source>
</evidence>
<keyword evidence="3" id="KW-0678">Repressor</keyword>
<feature type="region of interest" description="Disordered" evidence="8">
    <location>
        <begin position="911"/>
        <end position="936"/>
    </location>
</feature>
<dbReference type="VEuPathDB" id="VectorBase:LLOJ006937"/>
<dbReference type="SUPFAM" id="SSF47954">
    <property type="entry name" value="Cyclin-like"/>
    <property type="match status" value="4"/>
</dbReference>
<dbReference type="Proteomes" id="UP000092461">
    <property type="component" value="Unassembled WGS sequence"/>
</dbReference>
<feature type="domain" description="Retinoblastoma-associated protein A-box" evidence="10">
    <location>
        <begin position="941"/>
        <end position="1124"/>
    </location>
</feature>
<feature type="region of interest" description="Disordered" evidence="8">
    <location>
        <begin position="1342"/>
        <end position="1368"/>
    </location>
</feature>
<dbReference type="GO" id="GO:0000785">
    <property type="term" value="C:chromatin"/>
    <property type="evidence" value="ECO:0007669"/>
    <property type="project" value="TreeGrafter"/>
</dbReference>
<reference evidence="11" key="2">
    <citation type="journal article" date="2020" name="BMC">
        <title>Leishmania infection induces a limited differential gene expression in the sand fly midgut.</title>
        <authorList>
            <person name="Coutinho-Abreu I.V."/>
            <person name="Serafim T.D."/>
            <person name="Meneses C."/>
            <person name="Kamhawi S."/>
            <person name="Oliveira F."/>
            <person name="Valenzuela J.G."/>
        </authorList>
    </citation>
    <scope>NUCLEOTIDE SEQUENCE</scope>
    <source>
        <strain evidence="11">Jacobina</strain>
        <tissue evidence="11">Midgut</tissue>
    </source>
</reference>
<evidence type="ECO:0000313" key="11">
    <source>
        <dbReference type="EMBL" id="MBC1176377.1"/>
    </source>
</evidence>
<dbReference type="EMBL" id="AJWK01022877">
    <property type="status" value="NOT_ANNOTATED_CDS"/>
    <property type="molecule type" value="Genomic_DNA"/>
</dbReference>
<feature type="domain" description="Retinoblastoma-associated protein A-box" evidence="10">
    <location>
        <begin position="365"/>
        <end position="548"/>
    </location>
</feature>
<dbReference type="Gene3D" id="1.10.472.10">
    <property type="entry name" value="Cyclin-like"/>
    <property type="match status" value="4"/>
</dbReference>
<feature type="compositionally biased region" description="Basic and acidic residues" evidence="8">
    <location>
        <begin position="911"/>
        <end position="921"/>
    </location>
</feature>
<dbReference type="PANTHER" id="PTHR13742:SF17">
    <property type="entry name" value="RE32990P-RELATED"/>
    <property type="match status" value="1"/>
</dbReference>
<dbReference type="EMBL" id="AJWK01022876">
    <property type="status" value="NOT_ANNOTATED_CDS"/>
    <property type="molecule type" value="Genomic_DNA"/>
</dbReference>
<dbReference type="Pfam" id="PF11934">
    <property type="entry name" value="DUF3452"/>
    <property type="match status" value="1"/>
</dbReference>
<evidence type="ECO:0000256" key="8">
    <source>
        <dbReference type="SAM" id="MobiDB-lite"/>
    </source>
</evidence>
<evidence type="ECO:0000256" key="6">
    <source>
        <dbReference type="ARBA" id="ARBA00023242"/>
    </source>
</evidence>
<dbReference type="GO" id="GO:0030154">
    <property type="term" value="P:cell differentiation"/>
    <property type="evidence" value="ECO:0007669"/>
    <property type="project" value="TreeGrafter"/>
</dbReference>
<dbReference type="SMART" id="SM01368">
    <property type="entry name" value="RB_A"/>
    <property type="match status" value="2"/>
</dbReference>
<evidence type="ECO:0000256" key="1">
    <source>
        <dbReference type="ARBA" id="ARBA00004123"/>
    </source>
</evidence>
<dbReference type="GO" id="GO:0005634">
    <property type="term" value="C:nucleus"/>
    <property type="evidence" value="ECO:0007669"/>
    <property type="project" value="UniProtKB-SubCell"/>
</dbReference>
<dbReference type="PANTHER" id="PTHR13742">
    <property type="entry name" value="RETINOBLASTOMA-ASSOCIATED PROTEIN RB -RELATED"/>
    <property type="match status" value="1"/>
</dbReference>
<accession>A0A1B0CPY8</accession>
<feature type="domain" description="Retinoblastoma-associated protein N-terminal" evidence="9">
    <location>
        <begin position="63"/>
        <end position="207"/>
    </location>
</feature>
<name>A0A1B0CPY8_LUTLO</name>
<dbReference type="SMART" id="SM01367">
    <property type="entry name" value="DUF3452"/>
    <property type="match status" value="1"/>
</dbReference>
<keyword evidence="13" id="KW-1185">Reference proteome</keyword>
<feature type="region of interest" description="Disordered" evidence="8">
    <location>
        <begin position="335"/>
        <end position="354"/>
    </location>
</feature>
<dbReference type="GO" id="GO:0005667">
    <property type="term" value="C:transcription regulator complex"/>
    <property type="evidence" value="ECO:0007669"/>
    <property type="project" value="TreeGrafter"/>
</dbReference>
<comment type="subcellular location">
    <subcellularLocation>
        <location evidence="1">Nucleus</location>
    </subcellularLocation>
</comment>
<dbReference type="GO" id="GO:2000134">
    <property type="term" value="P:negative regulation of G1/S transition of mitotic cell cycle"/>
    <property type="evidence" value="ECO:0007669"/>
    <property type="project" value="TreeGrafter"/>
</dbReference>
<feature type="compositionally biased region" description="Basic and acidic residues" evidence="8">
    <location>
        <begin position="335"/>
        <end position="345"/>
    </location>
</feature>
<dbReference type="InterPro" id="IPR036915">
    <property type="entry name" value="Cyclin-like_sf"/>
</dbReference>
<keyword evidence="6" id="KW-0539">Nucleus</keyword>
<reference evidence="13" key="1">
    <citation type="submission" date="2012-05" db="EMBL/GenBank/DDBJ databases">
        <title>Whole Genome Assembly of Lutzomyia longipalpis.</title>
        <authorList>
            <person name="Richards S."/>
            <person name="Qu C."/>
            <person name="Dillon R."/>
            <person name="Worley K."/>
            <person name="Scherer S."/>
            <person name="Batterton M."/>
            <person name="Taylor A."/>
            <person name="Hawes A."/>
            <person name="Hernandez B."/>
            <person name="Kovar C."/>
            <person name="Mandapat C."/>
            <person name="Pham C."/>
            <person name="Qu C."/>
            <person name="Jing C."/>
            <person name="Bess C."/>
            <person name="Bandaranaike D."/>
            <person name="Ngo D."/>
            <person name="Ongeri F."/>
            <person name="Arias F."/>
            <person name="Lara F."/>
            <person name="Weissenberger G."/>
            <person name="Kamau G."/>
            <person name="Han H."/>
            <person name="Shen H."/>
            <person name="Dinh H."/>
            <person name="Khalil I."/>
            <person name="Jones J."/>
            <person name="Shafer J."/>
            <person name="Jayaseelan J."/>
            <person name="Quiroz J."/>
            <person name="Blankenburg K."/>
            <person name="Nguyen L."/>
            <person name="Jackson L."/>
            <person name="Francisco L."/>
            <person name="Tang L.-Y."/>
            <person name="Pu L.-L."/>
            <person name="Perales L."/>
            <person name="Lorensuhewa L."/>
            <person name="Munidasa M."/>
            <person name="Coyle M."/>
            <person name="Taylor M."/>
            <person name="Puazo M."/>
            <person name="Firestine M."/>
            <person name="Scheel M."/>
            <person name="Javaid M."/>
            <person name="Wang M."/>
            <person name="Li M."/>
            <person name="Tabassum N."/>
            <person name="Saada N."/>
            <person name="Osuji N."/>
            <person name="Aqrawi P."/>
            <person name="Fu Q."/>
            <person name="Thornton R."/>
            <person name="Raj R."/>
            <person name="Goodspeed R."/>
            <person name="Mata R."/>
            <person name="Najjar R."/>
            <person name="Gubbala S."/>
            <person name="Lee S."/>
            <person name="Denson S."/>
            <person name="Patil S."/>
            <person name="Macmil S."/>
            <person name="Qi S."/>
            <person name="Matskevitch T."/>
            <person name="Palculict T."/>
            <person name="Mathew T."/>
            <person name="Vee V."/>
            <person name="Velamala V."/>
            <person name="Korchina V."/>
            <person name="Cai W."/>
            <person name="Liu W."/>
            <person name="Dai W."/>
            <person name="Zou X."/>
            <person name="Zhu Y."/>
            <person name="Zhang Y."/>
            <person name="Wu Y.-Q."/>
            <person name="Xin Y."/>
            <person name="Nazarath L."/>
            <person name="Kovar C."/>
            <person name="Han Y."/>
            <person name="Muzny D."/>
            <person name="Gibbs R."/>
        </authorList>
    </citation>
    <scope>NUCLEOTIDE SEQUENCE [LARGE SCALE GENOMIC DNA]</scope>
    <source>
        <strain evidence="13">Jacobina</strain>
    </source>
</reference>
<evidence type="ECO:0000256" key="2">
    <source>
        <dbReference type="ARBA" id="ARBA00009475"/>
    </source>
</evidence>
<dbReference type="EnsemblMetazoa" id="LLOJ006937-RA">
    <property type="protein sequence ID" value="LLOJ006937-PA"/>
    <property type="gene ID" value="LLOJ006937"/>
</dbReference>
<evidence type="ECO:0000256" key="7">
    <source>
        <dbReference type="ARBA" id="ARBA00023306"/>
    </source>
</evidence>
<sequence>MESNSESNELSKDFKEICLKLNMDAETEERAWSSYTSIRDNYTLEGDPLHWLCCALVIACRDSYTRTVGSQNNLVQGNCVSLSSVLRNCNTGFRDFFDKIKTWCDMASVPEVTRKRFERLNDSFTVSSVVYKKFGPLFQQVFNCPPNEEARHGKSKKAKNVPCSAVKLFEFAWKLYVCVRAEEPNESVDLVTSYHLVLTCVNLIYSNVIAENRRDLVNTSFSGVPGNWNSSNFDAKSISPLCVMNKLCERDPDTLVEALHIQKVKWNRIIKSFFEKGILHGDSETFLDLISIANFDNNFRSIGNTYEQYVHSCGEIDETIFLNCAQTGSLNYGGKVRDENPRENTLDPGTPVTRRNMLPPKENLSPITSAAMSVKKLKNQLGSVDAYPHASLRDSFKTCSVDPMQKILEILGRMERQFTEKFPRWPVDRLTLTKTLFYRLLENIVRDEEAKKKTSAKHVYSSEVIIVRLMAISVEIVLRAYNCTHELFPWILDCFDLTAFEFYGIIELVVRAGEEFFTREIIKHLNFVEEQCLEELVWKSQSPLWGKLIDVDKSKLSWQAVDLRAFAADDLTGIAPHSAPLMRIDTQNTPGLTAGGASTSRVLSGGESHNREAAIRKQLFRSDSGSNLDVNGSAASTAATVVEQRQQTPLRMLPDAMDDATVTPRKRQSLVTFFRKFHKLAFHRMKFIYNQLGLNDPNNLRKIWTIFEHSVLNYTELMKERHMDQILMCAIYVFIRVQKLDNTFKDIMQAYRHQPQSASHIYRNVFIKYTGNGVSDNGVPAVHEAPTPQRPAQPNELAGVPGNWNSSNFDAKSISPLCVMNKLCERDPDTLVEALHIQKVKWNRIIKSFFEKGILHGDSETFLDLISIANFDNNFRSIGNTYEQYVHSCGEIDETIFLNCAQTGSLNYGGKVRDENPRENTLDPGTPVTRRNMLPPKENLSPITSAAMSVKKLKNQLGSVDAYPHASLRDSFKTCSVDPMQKILEILGRMERQFTEKFPRWPVDRLTLTKTLFYRLLENIVRDEEAKKKTSAKHVYSSEVIIVRLMAISVEIVLRAYNCTHELFPWILDCFDLTAFEFYGIIELVVRAGEEFFTREIIKHLNFVEEQCLEELVWKSQSPLWGKLIDVDKSKLSWQAVDLRAFAADDLTGIAPHSAPLMRIDTQNTPGLTAGGASTSRVLSGGESHNREAAIRKQLFRSDSGSNLDVNGSAASTAATVVEQRQQTPLRVLPDAMDDATMTPRKRQSLVIFFRKFHKLAFHRMKFIYNQLGLNDPNNLRKIWTIFEHSVLNYTELMKERHMDQILMCAIYDIMQAYRHQPQSASHIYRNVFIKYTGNGVSDNGVPAVHEAPTPQRPAQPNELAGTSTSHEKEERGDIIKFYNGVYVVKMQQFAINFSTTATNQMLLSPVPNAHSTMCSPRKVSDRVFVQNLDNKDHLMSPGSHIVSVFDSPSK</sequence>
<dbReference type="InterPro" id="IPR002720">
    <property type="entry name" value="RB_A"/>
</dbReference>
<keyword evidence="5" id="KW-0804">Transcription</keyword>
<dbReference type="Pfam" id="PF01858">
    <property type="entry name" value="RB_A"/>
    <property type="match status" value="2"/>
</dbReference>
<keyword evidence="4" id="KW-0805">Transcription regulation</keyword>
<evidence type="ECO:0000259" key="10">
    <source>
        <dbReference type="SMART" id="SM01368"/>
    </source>
</evidence>
<dbReference type="InterPro" id="IPR028309">
    <property type="entry name" value="RB_fam"/>
</dbReference>
<comment type="similarity">
    <text evidence="2">Belongs to the retinoblastoma protein (RB) family.</text>
</comment>
<reference evidence="12" key="3">
    <citation type="submission" date="2020-05" db="UniProtKB">
        <authorList>
            <consortium name="EnsemblMetazoa"/>
        </authorList>
    </citation>
    <scope>IDENTIFICATION</scope>
    <source>
        <strain evidence="12">Jacobina</strain>
    </source>
</reference>
<dbReference type="EMBL" id="AJWK01022878">
    <property type="status" value="NOT_ANNOTATED_CDS"/>
    <property type="molecule type" value="Genomic_DNA"/>
</dbReference>
<dbReference type="EMBL" id="AJWK01022879">
    <property type="status" value="NOT_ANNOTATED_CDS"/>
    <property type="molecule type" value="Genomic_DNA"/>
</dbReference>
<dbReference type="GO" id="GO:0000977">
    <property type="term" value="F:RNA polymerase II transcription regulatory region sequence-specific DNA binding"/>
    <property type="evidence" value="ECO:0007669"/>
    <property type="project" value="TreeGrafter"/>
</dbReference>
<evidence type="ECO:0000256" key="4">
    <source>
        <dbReference type="ARBA" id="ARBA00023015"/>
    </source>
</evidence>
<protein>
    <submittedName>
        <fullName evidence="11">Putative rb retinoblastoma tumor suppressor-related protein</fullName>
    </submittedName>
</protein>
<evidence type="ECO:0000259" key="9">
    <source>
        <dbReference type="SMART" id="SM01367"/>
    </source>
</evidence>
<organism evidence="12 13">
    <name type="scientific">Lutzomyia longipalpis</name>
    <name type="common">Sand fly</name>
    <dbReference type="NCBI Taxonomy" id="7200"/>
    <lineage>
        <taxon>Eukaryota</taxon>
        <taxon>Metazoa</taxon>
        <taxon>Ecdysozoa</taxon>
        <taxon>Arthropoda</taxon>
        <taxon>Hexapoda</taxon>
        <taxon>Insecta</taxon>
        <taxon>Pterygota</taxon>
        <taxon>Neoptera</taxon>
        <taxon>Endopterygota</taxon>
        <taxon>Diptera</taxon>
        <taxon>Nematocera</taxon>
        <taxon>Psychodoidea</taxon>
        <taxon>Psychodidae</taxon>
        <taxon>Lutzomyia</taxon>
        <taxon>Lutzomyia</taxon>
    </lineage>
</organism>
<dbReference type="GO" id="GO:0006357">
    <property type="term" value="P:regulation of transcription by RNA polymerase II"/>
    <property type="evidence" value="ECO:0007669"/>
    <property type="project" value="InterPro"/>
</dbReference>